<dbReference type="GO" id="GO:0005634">
    <property type="term" value="C:nucleus"/>
    <property type="evidence" value="ECO:0007669"/>
    <property type="project" value="TreeGrafter"/>
</dbReference>
<feature type="domain" description="RNase III" evidence="2">
    <location>
        <begin position="1"/>
        <end position="27"/>
    </location>
</feature>
<dbReference type="GO" id="GO:0031054">
    <property type="term" value="P:pre-miRNA processing"/>
    <property type="evidence" value="ECO:0007669"/>
    <property type="project" value="TreeGrafter"/>
</dbReference>
<keyword evidence="4" id="KW-1185">Reference proteome</keyword>
<dbReference type="AlphaFoldDB" id="A0AA40FEZ5"/>
<dbReference type="GO" id="GO:0004530">
    <property type="term" value="F:deoxyribonuclease I activity"/>
    <property type="evidence" value="ECO:0007669"/>
    <property type="project" value="TreeGrafter"/>
</dbReference>
<dbReference type="GO" id="GO:0070578">
    <property type="term" value="C:RISC-loading complex"/>
    <property type="evidence" value="ECO:0007669"/>
    <property type="project" value="TreeGrafter"/>
</dbReference>
<sequence length="71" mass="8075">MAEHVEVPKVLGDVFESTMGLVYLDSNKDLTAVWNIICSIIHTEIEENSKSIPEQPIRVLYVNLKVQIYNS</sequence>
<dbReference type="GO" id="GO:0003723">
    <property type="term" value="F:RNA binding"/>
    <property type="evidence" value="ECO:0007669"/>
    <property type="project" value="TreeGrafter"/>
</dbReference>
<evidence type="ECO:0000256" key="1">
    <source>
        <dbReference type="ARBA" id="ARBA00022801"/>
    </source>
</evidence>
<evidence type="ECO:0000313" key="4">
    <source>
        <dbReference type="Proteomes" id="UP001177670"/>
    </source>
</evidence>
<dbReference type="GO" id="GO:0004525">
    <property type="term" value="F:ribonuclease III activity"/>
    <property type="evidence" value="ECO:0007669"/>
    <property type="project" value="InterPro"/>
</dbReference>
<accession>A0AA40FEZ5</accession>
<evidence type="ECO:0000259" key="2">
    <source>
        <dbReference type="PROSITE" id="PS50142"/>
    </source>
</evidence>
<dbReference type="GO" id="GO:0030422">
    <property type="term" value="P:siRNA processing"/>
    <property type="evidence" value="ECO:0007669"/>
    <property type="project" value="TreeGrafter"/>
</dbReference>
<protein>
    <recommendedName>
        <fullName evidence="2">RNase III domain-containing protein</fullName>
    </recommendedName>
</protein>
<proteinExistence type="predicted"/>
<name>A0AA40FEZ5_9HYME</name>
<dbReference type="PANTHER" id="PTHR14950">
    <property type="entry name" value="DICER-RELATED"/>
    <property type="match status" value="1"/>
</dbReference>
<comment type="caution">
    <text evidence="3">The sequence shown here is derived from an EMBL/GenBank/DDBJ whole genome shotgun (WGS) entry which is preliminary data.</text>
</comment>
<dbReference type="PROSITE" id="PS50142">
    <property type="entry name" value="RNASE_3_2"/>
    <property type="match status" value="1"/>
</dbReference>
<dbReference type="GO" id="GO:0005737">
    <property type="term" value="C:cytoplasm"/>
    <property type="evidence" value="ECO:0007669"/>
    <property type="project" value="TreeGrafter"/>
</dbReference>
<keyword evidence="1" id="KW-0378">Hydrolase</keyword>
<dbReference type="EMBL" id="JAHYIQ010000052">
    <property type="protein sequence ID" value="KAK1117327.1"/>
    <property type="molecule type" value="Genomic_DNA"/>
</dbReference>
<organism evidence="3 4">
    <name type="scientific">Melipona bicolor</name>
    <dbReference type="NCBI Taxonomy" id="60889"/>
    <lineage>
        <taxon>Eukaryota</taxon>
        <taxon>Metazoa</taxon>
        <taxon>Ecdysozoa</taxon>
        <taxon>Arthropoda</taxon>
        <taxon>Hexapoda</taxon>
        <taxon>Insecta</taxon>
        <taxon>Pterygota</taxon>
        <taxon>Neoptera</taxon>
        <taxon>Endopterygota</taxon>
        <taxon>Hymenoptera</taxon>
        <taxon>Apocrita</taxon>
        <taxon>Aculeata</taxon>
        <taxon>Apoidea</taxon>
        <taxon>Anthophila</taxon>
        <taxon>Apidae</taxon>
        <taxon>Melipona</taxon>
    </lineage>
</organism>
<dbReference type="Proteomes" id="UP001177670">
    <property type="component" value="Unassembled WGS sequence"/>
</dbReference>
<evidence type="ECO:0000313" key="3">
    <source>
        <dbReference type="EMBL" id="KAK1117327.1"/>
    </source>
</evidence>
<reference evidence="3" key="1">
    <citation type="submission" date="2021-10" db="EMBL/GenBank/DDBJ databases">
        <title>Melipona bicolor Genome sequencing and assembly.</title>
        <authorList>
            <person name="Araujo N.S."/>
            <person name="Arias M.C."/>
        </authorList>
    </citation>
    <scope>NUCLEOTIDE SEQUENCE</scope>
    <source>
        <strain evidence="3">USP_2M_L1-L4_2017</strain>
        <tissue evidence="3">Whole body</tissue>
    </source>
</reference>
<dbReference type="GO" id="GO:0006309">
    <property type="term" value="P:apoptotic DNA fragmentation"/>
    <property type="evidence" value="ECO:0007669"/>
    <property type="project" value="TreeGrafter"/>
</dbReference>
<dbReference type="PANTHER" id="PTHR14950:SF37">
    <property type="entry name" value="ENDORIBONUCLEASE DICER"/>
    <property type="match status" value="1"/>
</dbReference>
<dbReference type="Gene3D" id="1.10.1520.10">
    <property type="entry name" value="Ribonuclease III domain"/>
    <property type="match status" value="1"/>
</dbReference>
<dbReference type="InterPro" id="IPR000999">
    <property type="entry name" value="RNase_III_dom"/>
</dbReference>
<dbReference type="InterPro" id="IPR036389">
    <property type="entry name" value="RNase_III_sf"/>
</dbReference>
<dbReference type="SUPFAM" id="SSF69065">
    <property type="entry name" value="RNase III domain-like"/>
    <property type="match status" value="1"/>
</dbReference>
<gene>
    <name evidence="3" type="ORF">K0M31_016701</name>
</gene>